<accession>A0A0A9GFR5</accession>
<evidence type="ECO:0000313" key="1">
    <source>
        <dbReference type="EMBL" id="JAE21401.1"/>
    </source>
</evidence>
<name>A0A0A9GFR5_ARUDO</name>
<dbReference type="EMBL" id="GBRH01176495">
    <property type="protein sequence ID" value="JAE21401.1"/>
    <property type="molecule type" value="Transcribed_RNA"/>
</dbReference>
<proteinExistence type="predicted"/>
<organism evidence="1">
    <name type="scientific">Arundo donax</name>
    <name type="common">Giant reed</name>
    <name type="synonym">Donax arundinaceus</name>
    <dbReference type="NCBI Taxonomy" id="35708"/>
    <lineage>
        <taxon>Eukaryota</taxon>
        <taxon>Viridiplantae</taxon>
        <taxon>Streptophyta</taxon>
        <taxon>Embryophyta</taxon>
        <taxon>Tracheophyta</taxon>
        <taxon>Spermatophyta</taxon>
        <taxon>Magnoliopsida</taxon>
        <taxon>Liliopsida</taxon>
        <taxon>Poales</taxon>
        <taxon>Poaceae</taxon>
        <taxon>PACMAD clade</taxon>
        <taxon>Arundinoideae</taxon>
        <taxon>Arundineae</taxon>
        <taxon>Arundo</taxon>
    </lineage>
</organism>
<reference evidence="1" key="1">
    <citation type="submission" date="2014-09" db="EMBL/GenBank/DDBJ databases">
        <authorList>
            <person name="Magalhaes I.L.F."/>
            <person name="Oliveira U."/>
            <person name="Santos F.R."/>
            <person name="Vidigal T.H.D.A."/>
            <person name="Brescovit A.D."/>
            <person name="Santos A.J."/>
        </authorList>
    </citation>
    <scope>NUCLEOTIDE SEQUENCE</scope>
    <source>
        <tissue evidence="1">Shoot tissue taken approximately 20 cm above the soil surface</tissue>
    </source>
</reference>
<protein>
    <submittedName>
        <fullName evidence="1">Uncharacterized protein</fullName>
    </submittedName>
</protein>
<reference evidence="1" key="2">
    <citation type="journal article" date="2015" name="Data Brief">
        <title>Shoot transcriptome of the giant reed, Arundo donax.</title>
        <authorList>
            <person name="Barrero R.A."/>
            <person name="Guerrero F.D."/>
            <person name="Moolhuijzen P."/>
            <person name="Goolsby J.A."/>
            <person name="Tidwell J."/>
            <person name="Bellgard S.E."/>
            <person name="Bellgard M.I."/>
        </authorList>
    </citation>
    <scope>NUCLEOTIDE SEQUENCE</scope>
    <source>
        <tissue evidence="1">Shoot tissue taken approximately 20 cm above the soil surface</tissue>
    </source>
</reference>
<sequence length="46" mass="5221">MRSSDEQLDEKSVVHDPQANSVIWREGGGGRLVNLCMRVWFICDSV</sequence>
<dbReference type="AlphaFoldDB" id="A0A0A9GFR5"/>